<evidence type="ECO:0008006" key="11">
    <source>
        <dbReference type="Google" id="ProtNLM"/>
    </source>
</evidence>
<organism evidence="10">
    <name type="scientific">marine metagenome</name>
    <dbReference type="NCBI Taxonomy" id="408172"/>
    <lineage>
        <taxon>unclassified sequences</taxon>
        <taxon>metagenomes</taxon>
        <taxon>ecological metagenomes</taxon>
    </lineage>
</organism>
<keyword evidence="5 9" id="KW-0812">Transmembrane</keyword>
<evidence type="ECO:0000256" key="2">
    <source>
        <dbReference type="ARBA" id="ARBA00009137"/>
    </source>
</evidence>
<gene>
    <name evidence="10" type="ORF">METZ01_LOCUS267618</name>
</gene>
<comment type="similarity">
    <text evidence="2">Belongs to the TrkH potassium transport family.</text>
</comment>
<keyword evidence="7" id="KW-0406">Ion transport</keyword>
<evidence type="ECO:0000256" key="6">
    <source>
        <dbReference type="ARBA" id="ARBA00022989"/>
    </source>
</evidence>
<evidence type="ECO:0000256" key="4">
    <source>
        <dbReference type="ARBA" id="ARBA00022475"/>
    </source>
</evidence>
<dbReference type="GO" id="GO:0030001">
    <property type="term" value="P:metal ion transport"/>
    <property type="evidence" value="ECO:0007669"/>
    <property type="project" value="UniProtKB-ARBA"/>
</dbReference>
<dbReference type="AlphaFoldDB" id="A0A382JQI4"/>
<evidence type="ECO:0000256" key="7">
    <source>
        <dbReference type="ARBA" id="ARBA00023065"/>
    </source>
</evidence>
<evidence type="ECO:0000256" key="9">
    <source>
        <dbReference type="SAM" id="Phobius"/>
    </source>
</evidence>
<feature type="non-terminal residue" evidence="10">
    <location>
        <position position="135"/>
    </location>
</feature>
<dbReference type="PANTHER" id="PTHR32024:SF2">
    <property type="entry name" value="TRK SYSTEM POTASSIUM UPTAKE PROTEIN TRKG-RELATED"/>
    <property type="match status" value="1"/>
</dbReference>
<name>A0A382JQI4_9ZZZZ</name>
<sequence>MAIAWGYDEPDLTGHFQSMMICIIIGLPFWFLTKKNRSLKSKDGFAIVSLAWILIALAGSLPFYLSGSIPNFTDAWFESMSGVTTTGSSIIGNPNTLPNLENGIESLPHGILFWRSFIQWIGGMGIIVFTIAILP</sequence>
<feature type="transmembrane region" description="Helical" evidence="9">
    <location>
        <begin position="117"/>
        <end position="134"/>
    </location>
</feature>
<accession>A0A382JQI4</accession>
<evidence type="ECO:0000256" key="1">
    <source>
        <dbReference type="ARBA" id="ARBA00004651"/>
    </source>
</evidence>
<comment type="subcellular location">
    <subcellularLocation>
        <location evidence="1">Cell membrane</location>
        <topology evidence="1">Multi-pass membrane protein</topology>
    </subcellularLocation>
</comment>
<dbReference type="GO" id="GO:0008324">
    <property type="term" value="F:monoatomic cation transmembrane transporter activity"/>
    <property type="evidence" value="ECO:0007669"/>
    <property type="project" value="InterPro"/>
</dbReference>
<evidence type="ECO:0000256" key="8">
    <source>
        <dbReference type="ARBA" id="ARBA00023136"/>
    </source>
</evidence>
<evidence type="ECO:0000256" key="5">
    <source>
        <dbReference type="ARBA" id="ARBA00022692"/>
    </source>
</evidence>
<keyword evidence="8 9" id="KW-0472">Membrane</keyword>
<dbReference type="GO" id="GO:0005886">
    <property type="term" value="C:plasma membrane"/>
    <property type="evidence" value="ECO:0007669"/>
    <property type="project" value="UniProtKB-SubCell"/>
</dbReference>
<keyword evidence="6 9" id="KW-1133">Transmembrane helix</keyword>
<evidence type="ECO:0000256" key="3">
    <source>
        <dbReference type="ARBA" id="ARBA00022448"/>
    </source>
</evidence>
<feature type="transmembrane region" description="Helical" evidence="9">
    <location>
        <begin position="12"/>
        <end position="32"/>
    </location>
</feature>
<dbReference type="PANTHER" id="PTHR32024">
    <property type="entry name" value="TRK SYSTEM POTASSIUM UPTAKE PROTEIN TRKG-RELATED"/>
    <property type="match status" value="1"/>
</dbReference>
<evidence type="ECO:0000313" key="10">
    <source>
        <dbReference type="EMBL" id="SVC14764.1"/>
    </source>
</evidence>
<protein>
    <recommendedName>
        <fullName evidence="11">Potassium transporter</fullName>
    </recommendedName>
</protein>
<keyword evidence="3" id="KW-0813">Transport</keyword>
<dbReference type="EMBL" id="UINC01076010">
    <property type="protein sequence ID" value="SVC14764.1"/>
    <property type="molecule type" value="Genomic_DNA"/>
</dbReference>
<dbReference type="Pfam" id="PF02386">
    <property type="entry name" value="TrkH"/>
    <property type="match status" value="1"/>
</dbReference>
<keyword evidence="4" id="KW-1003">Cell membrane</keyword>
<feature type="transmembrane region" description="Helical" evidence="9">
    <location>
        <begin position="44"/>
        <end position="65"/>
    </location>
</feature>
<dbReference type="InterPro" id="IPR003445">
    <property type="entry name" value="Cat_transpt"/>
</dbReference>
<reference evidence="10" key="1">
    <citation type="submission" date="2018-05" db="EMBL/GenBank/DDBJ databases">
        <authorList>
            <person name="Lanie J.A."/>
            <person name="Ng W.-L."/>
            <person name="Kazmierczak K.M."/>
            <person name="Andrzejewski T.M."/>
            <person name="Davidsen T.M."/>
            <person name="Wayne K.J."/>
            <person name="Tettelin H."/>
            <person name="Glass J.I."/>
            <person name="Rusch D."/>
            <person name="Podicherti R."/>
            <person name="Tsui H.-C.T."/>
            <person name="Winkler M.E."/>
        </authorList>
    </citation>
    <scope>NUCLEOTIDE SEQUENCE</scope>
</reference>
<proteinExistence type="inferred from homology"/>